<gene>
    <name evidence="5" type="primary">rplJ</name>
    <name evidence="6" type="ORF">DRP44_08455</name>
</gene>
<dbReference type="Proteomes" id="UP000282321">
    <property type="component" value="Unassembled WGS sequence"/>
</dbReference>
<dbReference type="InterPro" id="IPR043141">
    <property type="entry name" value="Ribosomal_uL10-like_sf"/>
</dbReference>
<dbReference type="Gene3D" id="6.10.250.290">
    <property type="match status" value="1"/>
</dbReference>
<dbReference type="InterPro" id="IPR047865">
    <property type="entry name" value="Ribosomal_uL10_bac_type"/>
</dbReference>
<keyword evidence="2 5" id="KW-0689">Ribosomal protein</keyword>
<evidence type="ECO:0000256" key="2">
    <source>
        <dbReference type="ARBA" id="ARBA00022980"/>
    </source>
</evidence>
<sequence>MNKQEKKKFVEKLAKDMSEAKAVYLADYKGIKVNDDVRLRRELREAGVSYRVVKNSLLKRAFEKNKVEVPEEYFTESTAVAFAKEDPVSPAKIISKFLKDVGKPEFKMAYLDGTVFGAAEVEQIAKLPSKEELLSKLVWVLQSPISGFASTLNEVLAKFVRVMDAVKQEKEKIS</sequence>
<dbReference type="SUPFAM" id="SSF160369">
    <property type="entry name" value="Ribosomal protein L10-like"/>
    <property type="match status" value="1"/>
</dbReference>
<organism evidence="6 7">
    <name type="scientific">candidate division TA06 bacterium</name>
    <dbReference type="NCBI Taxonomy" id="2250710"/>
    <lineage>
        <taxon>Bacteria</taxon>
        <taxon>Bacteria division TA06</taxon>
    </lineage>
</organism>
<dbReference type="NCBIfam" id="NF000955">
    <property type="entry name" value="PRK00099.1-1"/>
    <property type="match status" value="1"/>
</dbReference>
<evidence type="ECO:0000313" key="6">
    <source>
        <dbReference type="EMBL" id="RKX64335.1"/>
    </source>
</evidence>
<comment type="subunit">
    <text evidence="5">Part of the ribosomal stalk of the 50S ribosomal subunit. The N-terminus interacts with L11 and the large rRNA to form the base of the stalk. The C-terminus forms an elongated spine to which L12 dimers bind in a sequential fashion forming a multimeric L10(L12)X complex.</text>
</comment>
<keyword evidence="3 5" id="KW-0687">Ribonucleoprotein</keyword>
<evidence type="ECO:0000256" key="1">
    <source>
        <dbReference type="ARBA" id="ARBA00008889"/>
    </source>
</evidence>
<keyword evidence="5" id="KW-0699">rRNA-binding</keyword>
<dbReference type="InterPro" id="IPR001790">
    <property type="entry name" value="Ribosomal_uL10"/>
</dbReference>
<comment type="function">
    <text evidence="5">Forms part of the ribosomal stalk, playing a central role in the interaction of the ribosome with GTP-bound translation factors.</text>
</comment>
<dbReference type="PANTHER" id="PTHR11560">
    <property type="entry name" value="39S RIBOSOMAL PROTEIN L10, MITOCHONDRIAL"/>
    <property type="match status" value="1"/>
</dbReference>
<dbReference type="GO" id="GO:1990904">
    <property type="term" value="C:ribonucleoprotein complex"/>
    <property type="evidence" value="ECO:0007669"/>
    <property type="project" value="UniProtKB-KW"/>
</dbReference>
<dbReference type="HAMAP" id="MF_00362">
    <property type="entry name" value="Ribosomal_uL10"/>
    <property type="match status" value="1"/>
</dbReference>
<dbReference type="GO" id="GO:0070180">
    <property type="term" value="F:large ribosomal subunit rRNA binding"/>
    <property type="evidence" value="ECO:0007669"/>
    <property type="project" value="UniProtKB-UniRule"/>
</dbReference>
<keyword evidence="5" id="KW-0694">RNA-binding</keyword>
<evidence type="ECO:0000313" key="7">
    <source>
        <dbReference type="Proteomes" id="UP000282321"/>
    </source>
</evidence>
<dbReference type="CDD" id="cd05797">
    <property type="entry name" value="Ribosomal_L10"/>
    <property type="match status" value="1"/>
</dbReference>
<name>A0A660S4E7_UNCT6</name>
<dbReference type="GO" id="GO:0005840">
    <property type="term" value="C:ribosome"/>
    <property type="evidence" value="ECO:0007669"/>
    <property type="project" value="UniProtKB-KW"/>
</dbReference>
<evidence type="ECO:0000256" key="3">
    <source>
        <dbReference type="ARBA" id="ARBA00023274"/>
    </source>
</evidence>
<proteinExistence type="inferred from homology"/>
<comment type="caution">
    <text evidence="6">The sequence shown here is derived from an EMBL/GenBank/DDBJ whole genome shotgun (WGS) entry which is preliminary data.</text>
</comment>
<comment type="similarity">
    <text evidence="1 5">Belongs to the universal ribosomal protein uL10 family.</text>
</comment>
<dbReference type="AlphaFoldDB" id="A0A660S4E7"/>
<dbReference type="GO" id="GO:0006412">
    <property type="term" value="P:translation"/>
    <property type="evidence" value="ECO:0007669"/>
    <property type="project" value="UniProtKB-UniRule"/>
</dbReference>
<protein>
    <recommendedName>
        <fullName evidence="4 5">Large ribosomal subunit protein uL10</fullName>
    </recommendedName>
</protein>
<reference evidence="6 7" key="1">
    <citation type="submission" date="2018-06" db="EMBL/GenBank/DDBJ databases">
        <title>Extensive metabolic versatility and redundancy in microbially diverse, dynamic hydrothermal sediments.</title>
        <authorList>
            <person name="Dombrowski N."/>
            <person name="Teske A."/>
            <person name="Baker B.J."/>
        </authorList>
    </citation>
    <scope>NUCLEOTIDE SEQUENCE [LARGE SCALE GENOMIC DNA]</scope>
    <source>
        <strain evidence="6">B35_G9</strain>
    </source>
</reference>
<dbReference type="InterPro" id="IPR022973">
    <property type="entry name" value="Ribosomal_uL10_bac"/>
</dbReference>
<dbReference type="EMBL" id="QNBC01000171">
    <property type="protein sequence ID" value="RKX64335.1"/>
    <property type="molecule type" value="Genomic_DNA"/>
</dbReference>
<dbReference type="Pfam" id="PF00466">
    <property type="entry name" value="Ribosomal_L10"/>
    <property type="match status" value="1"/>
</dbReference>
<dbReference type="Gene3D" id="3.30.70.1730">
    <property type="match status" value="1"/>
</dbReference>
<evidence type="ECO:0000256" key="5">
    <source>
        <dbReference type="HAMAP-Rule" id="MF_00362"/>
    </source>
</evidence>
<accession>A0A660S4E7</accession>
<evidence type="ECO:0000256" key="4">
    <source>
        <dbReference type="ARBA" id="ARBA00035202"/>
    </source>
</evidence>